<dbReference type="InterPro" id="IPR022346">
    <property type="entry name" value="T2SS_GspH"/>
</dbReference>
<evidence type="ECO:0000259" key="9">
    <source>
        <dbReference type="Pfam" id="PF12019"/>
    </source>
</evidence>
<dbReference type="Proteomes" id="UP000192997">
    <property type="component" value="Unassembled WGS sequence"/>
</dbReference>
<evidence type="ECO:0000313" key="10">
    <source>
        <dbReference type="EMBL" id="OSO97000.1"/>
    </source>
</evidence>
<evidence type="ECO:0000256" key="4">
    <source>
        <dbReference type="ARBA" id="ARBA00022519"/>
    </source>
</evidence>
<gene>
    <name evidence="10" type="ORF">B7O87_01730</name>
</gene>
<evidence type="ECO:0000256" key="6">
    <source>
        <dbReference type="ARBA" id="ARBA00022989"/>
    </source>
</evidence>
<evidence type="ECO:0000256" key="8">
    <source>
        <dbReference type="SAM" id="Phobius"/>
    </source>
</evidence>
<dbReference type="Pfam" id="PF12019">
    <property type="entry name" value="GspH"/>
    <property type="match status" value="1"/>
</dbReference>
<dbReference type="GO" id="GO:0005886">
    <property type="term" value="C:plasma membrane"/>
    <property type="evidence" value="ECO:0007669"/>
    <property type="project" value="UniProtKB-SubCell"/>
</dbReference>
<dbReference type="GO" id="GO:0015628">
    <property type="term" value="P:protein secretion by the type II secretion system"/>
    <property type="evidence" value="ECO:0007669"/>
    <property type="project" value="InterPro"/>
</dbReference>
<dbReference type="RefSeq" id="WP_085726912.1">
    <property type="nucleotide sequence ID" value="NZ_NBYN01000006.1"/>
</dbReference>
<organism evidence="10 11">
    <name type="scientific">Cylindrospermopsis raciborskii CENA303</name>
    <dbReference type="NCBI Taxonomy" id="1170769"/>
    <lineage>
        <taxon>Bacteria</taxon>
        <taxon>Bacillati</taxon>
        <taxon>Cyanobacteriota</taxon>
        <taxon>Cyanophyceae</taxon>
        <taxon>Nostocales</taxon>
        <taxon>Aphanizomenonaceae</taxon>
        <taxon>Cylindrospermopsis</taxon>
    </lineage>
</organism>
<evidence type="ECO:0000256" key="7">
    <source>
        <dbReference type="ARBA" id="ARBA00023136"/>
    </source>
</evidence>
<dbReference type="AlphaFoldDB" id="A0A1X4GIW8"/>
<keyword evidence="4" id="KW-0997">Cell inner membrane</keyword>
<dbReference type="SUPFAM" id="SSF54523">
    <property type="entry name" value="Pili subunits"/>
    <property type="match status" value="1"/>
</dbReference>
<reference evidence="11" key="1">
    <citation type="submission" date="2017-04" db="EMBL/GenBank/DDBJ databases">
        <authorList>
            <person name="Abreu V.A."/>
            <person name="Popin R.V."/>
            <person name="Rigonato J."/>
            <person name="Andreote A.P."/>
            <person name="Schaker P.C."/>
            <person name="Hoff-Risseti C."/>
            <person name="Alvarenga D.O."/>
            <person name="Varani A.M."/>
            <person name="Fiore M.F."/>
        </authorList>
    </citation>
    <scope>NUCLEOTIDE SEQUENCE [LARGE SCALE GENOMIC DNA]</scope>
    <source>
        <strain evidence="11">CENA303</strain>
    </source>
</reference>
<dbReference type="InterPro" id="IPR045584">
    <property type="entry name" value="Pilin-like"/>
</dbReference>
<evidence type="ECO:0000256" key="2">
    <source>
        <dbReference type="ARBA" id="ARBA00022475"/>
    </source>
</evidence>
<dbReference type="EMBL" id="NBYN01000006">
    <property type="protein sequence ID" value="OSO97000.1"/>
    <property type="molecule type" value="Genomic_DNA"/>
</dbReference>
<evidence type="ECO:0000256" key="5">
    <source>
        <dbReference type="ARBA" id="ARBA00022692"/>
    </source>
</evidence>
<comment type="subcellular location">
    <subcellularLocation>
        <location evidence="1">Cell inner membrane</location>
        <topology evidence="1">Single-pass membrane protein</topology>
    </subcellularLocation>
</comment>
<protein>
    <submittedName>
        <fullName evidence="10">Prepilin-type cleavage/methylation domain-containing protein</fullName>
    </submittedName>
</protein>
<evidence type="ECO:0000256" key="3">
    <source>
        <dbReference type="ARBA" id="ARBA00022481"/>
    </source>
</evidence>
<proteinExistence type="predicted"/>
<sequence length="173" mass="19286">MNTQTSEPGFTLWENLIVLAIIGILSAIVTPSWLSFLTNYRLNVAQEQVYQALRQAQSQAKKEKSTWQASFKQENGIVKWAVHPILVHPANAVWHSLDSAVQLDRETTLQESHGIRHIQFDDLGAIRKPPLGTVTLSMKSGGTAKRCVIVSTILGSLRTARENTVIKNNAYCY</sequence>
<comment type="caution">
    <text evidence="10">The sequence shown here is derived from an EMBL/GenBank/DDBJ whole genome shotgun (WGS) entry which is preliminary data.</text>
</comment>
<keyword evidence="2" id="KW-1003">Cell membrane</keyword>
<feature type="transmembrane region" description="Helical" evidence="8">
    <location>
        <begin position="16"/>
        <end position="37"/>
    </location>
</feature>
<keyword evidence="6 8" id="KW-1133">Transmembrane helix</keyword>
<keyword evidence="5 8" id="KW-0812">Transmembrane</keyword>
<evidence type="ECO:0000313" key="11">
    <source>
        <dbReference type="Proteomes" id="UP000192997"/>
    </source>
</evidence>
<dbReference type="NCBIfam" id="TIGR02532">
    <property type="entry name" value="IV_pilin_GFxxxE"/>
    <property type="match status" value="1"/>
</dbReference>
<accession>A0A1X4GIW8</accession>
<dbReference type="InterPro" id="IPR012902">
    <property type="entry name" value="N_methyl_site"/>
</dbReference>
<keyword evidence="3" id="KW-0488">Methylation</keyword>
<feature type="domain" description="General secretion pathway GspH" evidence="9">
    <location>
        <begin position="46"/>
        <end position="152"/>
    </location>
</feature>
<dbReference type="Pfam" id="PF07963">
    <property type="entry name" value="N_methyl"/>
    <property type="match status" value="1"/>
</dbReference>
<evidence type="ECO:0000256" key="1">
    <source>
        <dbReference type="ARBA" id="ARBA00004377"/>
    </source>
</evidence>
<dbReference type="GO" id="GO:0015627">
    <property type="term" value="C:type II protein secretion system complex"/>
    <property type="evidence" value="ECO:0007669"/>
    <property type="project" value="InterPro"/>
</dbReference>
<dbReference type="Gene3D" id="3.30.700.10">
    <property type="entry name" value="Glycoprotein, Type 4 Pilin"/>
    <property type="match status" value="1"/>
</dbReference>
<name>A0A1X4GIW8_9CYAN</name>
<keyword evidence="7 8" id="KW-0472">Membrane</keyword>